<dbReference type="EMBL" id="JAUKPO010000015">
    <property type="protein sequence ID" value="MDO1448934.1"/>
    <property type="molecule type" value="Genomic_DNA"/>
</dbReference>
<accession>A0ABT8RA05</accession>
<evidence type="ECO:0000259" key="2">
    <source>
        <dbReference type="Pfam" id="PF00582"/>
    </source>
</evidence>
<comment type="caution">
    <text evidence="3">The sequence shown here is derived from an EMBL/GenBank/DDBJ whole genome shotgun (WGS) entry which is preliminary data.</text>
</comment>
<gene>
    <name evidence="3" type="ORF">Q0590_21835</name>
</gene>
<dbReference type="Pfam" id="PF00582">
    <property type="entry name" value="Usp"/>
    <property type="match status" value="1"/>
</dbReference>
<dbReference type="RefSeq" id="WP_302039736.1">
    <property type="nucleotide sequence ID" value="NZ_JAUKPO010000015.1"/>
</dbReference>
<dbReference type="PANTHER" id="PTHR46268">
    <property type="entry name" value="STRESS RESPONSE PROTEIN NHAX"/>
    <property type="match status" value="1"/>
</dbReference>
<dbReference type="Proteomes" id="UP001168528">
    <property type="component" value="Unassembled WGS sequence"/>
</dbReference>
<organism evidence="3 4">
    <name type="scientific">Rhodocytophaga aerolata</name>
    <dbReference type="NCBI Taxonomy" id="455078"/>
    <lineage>
        <taxon>Bacteria</taxon>
        <taxon>Pseudomonadati</taxon>
        <taxon>Bacteroidota</taxon>
        <taxon>Cytophagia</taxon>
        <taxon>Cytophagales</taxon>
        <taxon>Rhodocytophagaceae</taxon>
        <taxon>Rhodocytophaga</taxon>
    </lineage>
</organism>
<comment type="similarity">
    <text evidence="1">Belongs to the universal stress protein A family.</text>
</comment>
<name>A0ABT8RA05_9BACT</name>
<evidence type="ECO:0000313" key="3">
    <source>
        <dbReference type="EMBL" id="MDO1448934.1"/>
    </source>
</evidence>
<evidence type="ECO:0000313" key="4">
    <source>
        <dbReference type="Proteomes" id="UP001168528"/>
    </source>
</evidence>
<proteinExistence type="inferred from homology"/>
<dbReference type="InterPro" id="IPR006016">
    <property type="entry name" value="UspA"/>
</dbReference>
<dbReference type="Gene3D" id="3.40.50.12370">
    <property type="match status" value="1"/>
</dbReference>
<dbReference type="PANTHER" id="PTHR46268:SF6">
    <property type="entry name" value="UNIVERSAL STRESS PROTEIN UP12"/>
    <property type="match status" value="1"/>
</dbReference>
<dbReference type="PRINTS" id="PR01438">
    <property type="entry name" value="UNVRSLSTRESS"/>
</dbReference>
<sequence>METILVATDYSAAATNAIAYAANLARHLKARLVLCHAYYMMVTHMEVPKELPGENELKAENIARLRKLADEIIKNYGIEVTHITGPMPASDFLLTTFYQTKASLVVMGMRELSKLDQWLFGSTTSSVINEAAFPVIVVPENRPYSPLSKILVATDLQLHKIKSLALIGQLAQAYQGHVQLLHIAESSLEKTSPAESLTAELENLLPNCSREYVFYTHKDIAAGIKQAITDYTPDLLVMLPQQHDFWDIALNKSNTRKLAFQSSIPLLAIPASTTSHLDYKTD</sequence>
<dbReference type="SUPFAM" id="SSF52402">
    <property type="entry name" value="Adenine nucleotide alpha hydrolases-like"/>
    <property type="match status" value="2"/>
</dbReference>
<feature type="domain" description="UspA" evidence="2">
    <location>
        <begin position="2"/>
        <end position="139"/>
    </location>
</feature>
<dbReference type="InterPro" id="IPR006015">
    <property type="entry name" value="Universal_stress_UspA"/>
</dbReference>
<reference evidence="3" key="1">
    <citation type="submission" date="2023-07" db="EMBL/GenBank/DDBJ databases">
        <title>The genome sequence of Rhodocytophaga aerolata KACC 12507.</title>
        <authorList>
            <person name="Zhang X."/>
        </authorList>
    </citation>
    <scope>NUCLEOTIDE SEQUENCE</scope>
    <source>
        <strain evidence="3">KACC 12507</strain>
    </source>
</reference>
<evidence type="ECO:0000256" key="1">
    <source>
        <dbReference type="ARBA" id="ARBA00008791"/>
    </source>
</evidence>
<protein>
    <submittedName>
        <fullName evidence="3">Universal stress protein</fullName>
    </submittedName>
</protein>
<dbReference type="CDD" id="cd00293">
    <property type="entry name" value="USP-like"/>
    <property type="match status" value="1"/>
</dbReference>
<keyword evidence="4" id="KW-1185">Reference proteome</keyword>